<dbReference type="AlphaFoldDB" id="A0AAV0YWQ3"/>
<evidence type="ECO:0000256" key="4">
    <source>
        <dbReference type="ARBA" id="ARBA00004906"/>
    </source>
</evidence>
<dbReference type="SUPFAM" id="SSF57850">
    <property type="entry name" value="RING/U-box"/>
    <property type="match status" value="3"/>
</dbReference>
<feature type="region of interest" description="Disordered" evidence="14">
    <location>
        <begin position="1"/>
        <end position="23"/>
    </location>
</feature>
<evidence type="ECO:0000256" key="13">
    <source>
        <dbReference type="PROSITE-ProRule" id="PRU00175"/>
    </source>
</evidence>
<keyword evidence="10 13" id="KW-0863">Zinc-finger</keyword>
<evidence type="ECO:0000256" key="12">
    <source>
        <dbReference type="ARBA" id="ARBA00022833"/>
    </source>
</evidence>
<dbReference type="GO" id="GO:0016567">
    <property type="term" value="P:protein ubiquitination"/>
    <property type="evidence" value="ECO:0007669"/>
    <property type="project" value="InterPro"/>
</dbReference>
<name>A0AAV0YWQ3_VICFA</name>
<comment type="function">
    <text evidence="3">Might act as an E3 ubiquitin-protein ligase, or as part of E3 complex, which accepts ubiquitin from specific E2 ubiquitin-conjugating enzymes and then transfers it to substrates.</text>
</comment>
<evidence type="ECO:0000256" key="10">
    <source>
        <dbReference type="ARBA" id="ARBA00022771"/>
    </source>
</evidence>
<evidence type="ECO:0000256" key="6">
    <source>
        <dbReference type="ARBA" id="ARBA00012251"/>
    </source>
</evidence>
<evidence type="ECO:0000256" key="14">
    <source>
        <dbReference type="SAM" id="MobiDB-lite"/>
    </source>
</evidence>
<dbReference type="InterPro" id="IPR031127">
    <property type="entry name" value="E3_UB_ligase_RBR"/>
</dbReference>
<dbReference type="InterPro" id="IPR017907">
    <property type="entry name" value="Znf_RING_CS"/>
</dbReference>
<evidence type="ECO:0000256" key="7">
    <source>
        <dbReference type="ARBA" id="ARBA00022679"/>
    </source>
</evidence>
<dbReference type="CDD" id="cd22582">
    <property type="entry name" value="BRcat_RBR_unk"/>
    <property type="match status" value="1"/>
</dbReference>
<proteinExistence type="inferred from homology"/>
<evidence type="ECO:0000256" key="9">
    <source>
        <dbReference type="ARBA" id="ARBA00022737"/>
    </source>
</evidence>
<dbReference type="InterPro" id="IPR001841">
    <property type="entry name" value="Znf_RING"/>
</dbReference>
<dbReference type="InterPro" id="IPR013083">
    <property type="entry name" value="Znf_RING/FYVE/PHD"/>
</dbReference>
<evidence type="ECO:0000256" key="2">
    <source>
        <dbReference type="ARBA" id="ARBA00001947"/>
    </source>
</evidence>
<comment type="similarity">
    <text evidence="5">Belongs to the RBR family. Ariadne subfamily.</text>
</comment>
<evidence type="ECO:0000256" key="3">
    <source>
        <dbReference type="ARBA" id="ARBA00003976"/>
    </source>
</evidence>
<dbReference type="SMART" id="SM00647">
    <property type="entry name" value="IBR"/>
    <property type="match status" value="2"/>
</dbReference>
<keyword evidence="8" id="KW-0479">Metal-binding</keyword>
<comment type="pathway">
    <text evidence="4">Protein modification; protein ubiquitination.</text>
</comment>
<evidence type="ECO:0000256" key="1">
    <source>
        <dbReference type="ARBA" id="ARBA00001798"/>
    </source>
</evidence>
<keyword evidence="7" id="KW-0808">Transferase</keyword>
<dbReference type="PROSITE" id="PS51873">
    <property type="entry name" value="TRIAD"/>
    <property type="match status" value="1"/>
</dbReference>
<dbReference type="GO" id="GO:0061630">
    <property type="term" value="F:ubiquitin protein ligase activity"/>
    <property type="evidence" value="ECO:0007669"/>
    <property type="project" value="UniProtKB-EC"/>
</dbReference>
<keyword evidence="18" id="KW-1185">Reference proteome</keyword>
<dbReference type="PANTHER" id="PTHR11685">
    <property type="entry name" value="RBR FAMILY RING FINGER AND IBR DOMAIN-CONTAINING"/>
    <property type="match status" value="1"/>
</dbReference>
<evidence type="ECO:0000313" key="17">
    <source>
        <dbReference type="EMBL" id="CAI8589688.1"/>
    </source>
</evidence>
<accession>A0AAV0YWQ3</accession>
<dbReference type="Pfam" id="PF01485">
    <property type="entry name" value="IBR"/>
    <property type="match status" value="2"/>
</dbReference>
<dbReference type="EC" id="2.3.2.31" evidence="6"/>
<dbReference type="PROSITE" id="PS50089">
    <property type="entry name" value="ZF_RING_2"/>
    <property type="match status" value="1"/>
</dbReference>
<dbReference type="Gene3D" id="1.20.120.1750">
    <property type="match status" value="1"/>
</dbReference>
<evidence type="ECO:0000256" key="11">
    <source>
        <dbReference type="ARBA" id="ARBA00022786"/>
    </source>
</evidence>
<comment type="catalytic activity">
    <reaction evidence="1">
        <text>[E2 ubiquitin-conjugating enzyme]-S-ubiquitinyl-L-cysteine + [acceptor protein]-L-lysine = [E2 ubiquitin-conjugating enzyme]-L-cysteine + [acceptor protein]-N(6)-ubiquitinyl-L-lysine.</text>
        <dbReference type="EC" id="2.3.2.31"/>
    </reaction>
</comment>
<dbReference type="InterPro" id="IPR044066">
    <property type="entry name" value="TRIAD_supradom"/>
</dbReference>
<feature type="region of interest" description="Disordered" evidence="14">
    <location>
        <begin position="292"/>
        <end position="458"/>
    </location>
</feature>
<evidence type="ECO:0000256" key="8">
    <source>
        <dbReference type="ARBA" id="ARBA00022723"/>
    </source>
</evidence>
<dbReference type="PROSITE" id="PS00518">
    <property type="entry name" value="ZF_RING_1"/>
    <property type="match status" value="1"/>
</dbReference>
<sequence>MAPEVTTRRRRNRVPPSTPEVINLSDEEDDDIKILDIIPKHTPLRKRKRNFEKGESSNSSNIPFVCEICTETKTTKEAFYIRGCSHAYCSDCVANYIGSKLEDNIVNIPCPVPECKASLEAQFCRSILPAEIFEKWSKALCEALFNVSQKFYCPFADCSALLINDETEMVRNSECPNCNRMFCAQCKVPWHDGIECTEFWKLNAGEREKEDIMLMRLAQNMHWKRCPKCKIYVARTMGCNSMTCRCGCSFCYNCGGAYTASGCDCWKLGNGTPQHPQVFSGRTLTNRNLIFEEEEVSEEEEEEEEEKEEEEVYEEKEEKDEEEVYEEEEVYAEEEEDEEVYEEEEEVYAEEEVYEEEEEEIEEEEVYEEEEEEEQEDEEEGEEIEEEEVYEEEEEEIEEEEVYEEEEEEQEDEEEEDIYEEEGEEIEEEEVYEEEDVYEEEEEDVYEEEDDDDDDDMY</sequence>
<feature type="domain" description="RING-type" evidence="16">
    <location>
        <begin position="62"/>
        <end position="269"/>
    </location>
</feature>
<protein>
    <recommendedName>
        <fullName evidence="6">RBR-type E3 ubiquitin transferase</fullName>
        <ecNumber evidence="6">2.3.2.31</ecNumber>
    </recommendedName>
</protein>
<comment type="cofactor">
    <cofactor evidence="2">
        <name>Zn(2+)</name>
        <dbReference type="ChEBI" id="CHEBI:29105"/>
    </cofactor>
</comment>
<evidence type="ECO:0000256" key="5">
    <source>
        <dbReference type="ARBA" id="ARBA00005884"/>
    </source>
</evidence>
<organism evidence="17 18">
    <name type="scientific">Vicia faba</name>
    <name type="common">Broad bean</name>
    <name type="synonym">Faba vulgaris</name>
    <dbReference type="NCBI Taxonomy" id="3906"/>
    <lineage>
        <taxon>Eukaryota</taxon>
        <taxon>Viridiplantae</taxon>
        <taxon>Streptophyta</taxon>
        <taxon>Embryophyta</taxon>
        <taxon>Tracheophyta</taxon>
        <taxon>Spermatophyta</taxon>
        <taxon>Magnoliopsida</taxon>
        <taxon>eudicotyledons</taxon>
        <taxon>Gunneridae</taxon>
        <taxon>Pentapetalae</taxon>
        <taxon>rosids</taxon>
        <taxon>fabids</taxon>
        <taxon>Fabales</taxon>
        <taxon>Fabaceae</taxon>
        <taxon>Papilionoideae</taxon>
        <taxon>50 kb inversion clade</taxon>
        <taxon>NPAAA clade</taxon>
        <taxon>Hologalegina</taxon>
        <taxon>IRL clade</taxon>
        <taxon>Fabeae</taxon>
        <taxon>Vicia</taxon>
    </lineage>
</organism>
<dbReference type="InterPro" id="IPR002867">
    <property type="entry name" value="IBR_dom"/>
</dbReference>
<dbReference type="CDD" id="cd22584">
    <property type="entry name" value="Rcat_RBR_unk"/>
    <property type="match status" value="1"/>
</dbReference>
<dbReference type="Gene3D" id="2.20.25.20">
    <property type="match status" value="1"/>
</dbReference>
<reference evidence="17 18" key="1">
    <citation type="submission" date="2023-01" db="EMBL/GenBank/DDBJ databases">
        <authorList>
            <person name="Kreplak J."/>
        </authorList>
    </citation>
    <scope>NUCLEOTIDE SEQUENCE [LARGE SCALE GENOMIC DNA]</scope>
</reference>
<evidence type="ECO:0000259" key="15">
    <source>
        <dbReference type="PROSITE" id="PS50089"/>
    </source>
</evidence>
<dbReference type="FunFam" id="3.30.40.10:FF:000230">
    <property type="entry name" value="RBR-type E3 ubiquitin transferase"/>
    <property type="match status" value="1"/>
</dbReference>
<evidence type="ECO:0000259" key="16">
    <source>
        <dbReference type="PROSITE" id="PS51873"/>
    </source>
</evidence>
<feature type="domain" description="RING-type" evidence="15">
    <location>
        <begin position="66"/>
        <end position="114"/>
    </location>
</feature>
<dbReference type="EMBL" id="OX451736">
    <property type="protein sequence ID" value="CAI8589688.1"/>
    <property type="molecule type" value="Genomic_DNA"/>
</dbReference>
<evidence type="ECO:0000313" key="18">
    <source>
        <dbReference type="Proteomes" id="UP001157006"/>
    </source>
</evidence>
<keyword evidence="12" id="KW-0862">Zinc</keyword>
<dbReference type="GO" id="GO:0008270">
    <property type="term" value="F:zinc ion binding"/>
    <property type="evidence" value="ECO:0007669"/>
    <property type="project" value="UniProtKB-KW"/>
</dbReference>
<gene>
    <name evidence="17" type="ORF">VFH_I404840</name>
</gene>
<keyword evidence="9" id="KW-0677">Repeat</keyword>
<dbReference type="Proteomes" id="UP001157006">
    <property type="component" value="Chromosome 1L"/>
</dbReference>
<keyword evidence="11" id="KW-0833">Ubl conjugation pathway</keyword>
<dbReference type="Gene3D" id="3.30.40.10">
    <property type="entry name" value="Zinc/RING finger domain, C3HC4 (zinc finger)"/>
    <property type="match status" value="1"/>
</dbReference>